<keyword evidence="2" id="KW-0813">Transport</keyword>
<feature type="transmembrane region" description="Helical" evidence="7">
    <location>
        <begin position="123"/>
        <end position="140"/>
    </location>
</feature>
<proteinExistence type="predicted"/>
<feature type="transmembrane region" description="Helical" evidence="7">
    <location>
        <begin position="238"/>
        <end position="257"/>
    </location>
</feature>
<evidence type="ECO:0000256" key="4">
    <source>
        <dbReference type="ARBA" id="ARBA00022692"/>
    </source>
</evidence>
<evidence type="ECO:0000259" key="8">
    <source>
        <dbReference type="PROSITE" id="PS50850"/>
    </source>
</evidence>
<dbReference type="PANTHER" id="PTHR42718:SF46">
    <property type="entry name" value="BLR6921 PROTEIN"/>
    <property type="match status" value="1"/>
</dbReference>
<evidence type="ECO:0000256" key="7">
    <source>
        <dbReference type="SAM" id="Phobius"/>
    </source>
</evidence>
<dbReference type="Proteomes" id="UP000239504">
    <property type="component" value="Unassembled WGS sequence"/>
</dbReference>
<protein>
    <recommendedName>
        <fullName evidence="8">Major facilitator superfamily (MFS) profile domain-containing protein</fullName>
    </recommendedName>
</protein>
<feature type="transmembrane region" description="Helical" evidence="7">
    <location>
        <begin position="450"/>
        <end position="469"/>
    </location>
</feature>
<dbReference type="InterPro" id="IPR011701">
    <property type="entry name" value="MFS"/>
</dbReference>
<feature type="transmembrane region" description="Helical" evidence="7">
    <location>
        <begin position="212"/>
        <end position="232"/>
    </location>
</feature>
<dbReference type="Gene3D" id="1.20.1250.20">
    <property type="entry name" value="MFS general substrate transporter like domains"/>
    <property type="match status" value="1"/>
</dbReference>
<dbReference type="InterPro" id="IPR020846">
    <property type="entry name" value="MFS_dom"/>
</dbReference>
<feature type="transmembrane region" description="Helical" evidence="7">
    <location>
        <begin position="369"/>
        <end position="396"/>
    </location>
</feature>
<dbReference type="EMBL" id="PJCH01000006">
    <property type="protein sequence ID" value="PQA87639.1"/>
    <property type="molecule type" value="Genomic_DNA"/>
</dbReference>
<comment type="subcellular location">
    <subcellularLocation>
        <location evidence="1">Cell membrane</location>
        <topology evidence="1">Multi-pass membrane protein</topology>
    </subcellularLocation>
</comment>
<evidence type="ECO:0000313" key="9">
    <source>
        <dbReference type="EMBL" id="PQA87639.1"/>
    </source>
</evidence>
<keyword evidence="5 7" id="KW-1133">Transmembrane helix</keyword>
<comment type="caution">
    <text evidence="9">The sequence shown here is derived from an EMBL/GenBank/DDBJ whole genome shotgun (WGS) entry which is preliminary data.</text>
</comment>
<evidence type="ECO:0000256" key="3">
    <source>
        <dbReference type="ARBA" id="ARBA00022475"/>
    </source>
</evidence>
<dbReference type="Gene3D" id="1.20.1720.10">
    <property type="entry name" value="Multidrug resistance protein D"/>
    <property type="match status" value="1"/>
</dbReference>
<keyword evidence="3" id="KW-1003">Cell membrane</keyword>
<gene>
    <name evidence="9" type="ORF">CW354_11220</name>
</gene>
<name>A0A2S7K570_9PROT</name>
<feature type="transmembrane region" description="Helical" evidence="7">
    <location>
        <begin position="416"/>
        <end position="438"/>
    </location>
</feature>
<feature type="transmembrane region" description="Helical" evidence="7">
    <location>
        <begin position="152"/>
        <end position="175"/>
    </location>
</feature>
<accession>A0A2S7K570</accession>
<keyword evidence="4 7" id="KW-0812">Transmembrane</keyword>
<feature type="transmembrane region" description="Helical" evidence="7">
    <location>
        <begin position="181"/>
        <end position="200"/>
    </location>
</feature>
<feature type="transmembrane region" description="Helical" evidence="7">
    <location>
        <begin position="298"/>
        <end position="322"/>
    </location>
</feature>
<reference evidence="9 10" key="1">
    <citation type="submission" date="2017-12" db="EMBL/GenBank/DDBJ databases">
        <authorList>
            <person name="Hurst M.R.H."/>
        </authorList>
    </citation>
    <scope>NUCLEOTIDE SEQUENCE [LARGE SCALE GENOMIC DNA]</scope>
    <source>
        <strain evidence="9 10">SY-3-19</strain>
    </source>
</reference>
<feature type="domain" description="Major facilitator superfamily (MFS) profile" evidence="8">
    <location>
        <begin position="25"/>
        <end position="474"/>
    </location>
</feature>
<evidence type="ECO:0000313" key="10">
    <source>
        <dbReference type="Proteomes" id="UP000239504"/>
    </source>
</evidence>
<dbReference type="PROSITE" id="PS50850">
    <property type="entry name" value="MFS"/>
    <property type="match status" value="1"/>
</dbReference>
<dbReference type="GO" id="GO:0005886">
    <property type="term" value="C:plasma membrane"/>
    <property type="evidence" value="ECO:0007669"/>
    <property type="project" value="UniProtKB-SubCell"/>
</dbReference>
<feature type="transmembrane region" description="Helical" evidence="7">
    <location>
        <begin position="63"/>
        <end position="83"/>
    </location>
</feature>
<organism evidence="9 10">
    <name type="scientific">Hyphococcus luteus</name>
    <dbReference type="NCBI Taxonomy" id="2058213"/>
    <lineage>
        <taxon>Bacteria</taxon>
        <taxon>Pseudomonadati</taxon>
        <taxon>Pseudomonadota</taxon>
        <taxon>Alphaproteobacteria</taxon>
        <taxon>Parvularculales</taxon>
        <taxon>Parvularculaceae</taxon>
        <taxon>Hyphococcus</taxon>
    </lineage>
</organism>
<sequence length="484" mass="50408">MNEAGESLSGVSAEDATGKGGLFKKTLAIAIPSFMTQLDGAMFIAALPPIARALGVTPMELSFGVTAFYIAHAILLPACGWLIDRIGAKTGCLFALAAFALFSALTALSSSLAIFVICRFLQGGAAALMLISARNILLAVTDDSNRLNAMTWVSMPMLLAPTLGPPLGGIIVTWFNWRAIFLVNIPVAILAAAMIAILLPSVRSGLLRRFDWAGFLLVGGSLICLISALGMVSNEAPFYRLFAGLLTVGTVLGVAAYRHCERTEHPIFDFSVFRTPTFRMSTIGSGLGARIAFRGLSFVLIIMLQLGLGISVLKAAFIVLAVDAGDLVTKPFVSPAIKRIGYRNALFATSFIGAGGLLFIAIGAGNQPIALLICVLVVIGAARGILFSGTTGLTYVDIRREQHNMSSVVSATSLQLGNALAVAFVSIILLIAGAVTGRAGADPGLAETKIAILALGIVAAISAIGFRSLPKTVTVGRPDVASLK</sequence>
<dbReference type="AlphaFoldDB" id="A0A2S7K570"/>
<evidence type="ECO:0000256" key="2">
    <source>
        <dbReference type="ARBA" id="ARBA00022448"/>
    </source>
</evidence>
<evidence type="ECO:0000256" key="1">
    <source>
        <dbReference type="ARBA" id="ARBA00004651"/>
    </source>
</evidence>
<feature type="transmembrane region" description="Helical" evidence="7">
    <location>
        <begin position="342"/>
        <end position="362"/>
    </location>
</feature>
<evidence type="ECO:0000256" key="6">
    <source>
        <dbReference type="ARBA" id="ARBA00023136"/>
    </source>
</evidence>
<feature type="transmembrane region" description="Helical" evidence="7">
    <location>
        <begin position="95"/>
        <end position="117"/>
    </location>
</feature>
<keyword evidence="10" id="KW-1185">Reference proteome</keyword>
<feature type="transmembrane region" description="Helical" evidence="7">
    <location>
        <begin position="27"/>
        <end position="51"/>
    </location>
</feature>
<dbReference type="RefSeq" id="WP_104830177.1">
    <property type="nucleotide sequence ID" value="NZ_PJCH01000006.1"/>
</dbReference>
<dbReference type="PANTHER" id="PTHR42718">
    <property type="entry name" value="MAJOR FACILITATOR SUPERFAMILY MULTIDRUG TRANSPORTER MFSC"/>
    <property type="match status" value="1"/>
</dbReference>
<evidence type="ECO:0000256" key="5">
    <source>
        <dbReference type="ARBA" id="ARBA00022989"/>
    </source>
</evidence>
<dbReference type="SUPFAM" id="SSF103473">
    <property type="entry name" value="MFS general substrate transporter"/>
    <property type="match status" value="1"/>
</dbReference>
<dbReference type="Pfam" id="PF07690">
    <property type="entry name" value="MFS_1"/>
    <property type="match status" value="1"/>
</dbReference>
<dbReference type="OrthoDB" id="9812221at2"/>
<dbReference type="GO" id="GO:0022857">
    <property type="term" value="F:transmembrane transporter activity"/>
    <property type="evidence" value="ECO:0007669"/>
    <property type="project" value="InterPro"/>
</dbReference>
<dbReference type="InterPro" id="IPR036259">
    <property type="entry name" value="MFS_trans_sf"/>
</dbReference>
<keyword evidence="6 7" id="KW-0472">Membrane</keyword>